<dbReference type="PANTHER" id="PTHR13696">
    <property type="entry name" value="P-LOOP CONTAINING NUCLEOSIDE TRIPHOSPHATE HYDROLASE"/>
    <property type="match status" value="1"/>
</dbReference>
<proteinExistence type="predicted"/>
<dbReference type="Proteomes" id="UP000029558">
    <property type="component" value="Plasmid pPSB1-4"/>
</dbReference>
<organism evidence="1 2">
    <name type="scientific">Piscirickettsia salmonis</name>
    <dbReference type="NCBI Taxonomy" id="1238"/>
    <lineage>
        <taxon>Bacteria</taxon>
        <taxon>Pseudomonadati</taxon>
        <taxon>Pseudomonadota</taxon>
        <taxon>Gammaproteobacteria</taxon>
        <taxon>Thiotrichales</taxon>
        <taxon>Piscirickettsiaceae</taxon>
        <taxon>Piscirickettsia</taxon>
    </lineage>
</organism>
<dbReference type="PANTHER" id="PTHR13696:SF99">
    <property type="entry name" value="COBYRINIC ACID AC-DIAMIDE SYNTHASE"/>
    <property type="match status" value="1"/>
</dbReference>
<dbReference type="CDD" id="cd00093">
    <property type="entry name" value="HTH_XRE"/>
    <property type="match status" value="1"/>
</dbReference>
<dbReference type="GO" id="GO:0003677">
    <property type="term" value="F:DNA binding"/>
    <property type="evidence" value="ECO:0007669"/>
    <property type="project" value="InterPro"/>
</dbReference>
<gene>
    <name evidence="1" type="ORF">KU39_4p12</name>
</gene>
<dbReference type="InterPro" id="IPR027417">
    <property type="entry name" value="P-loop_NTPase"/>
</dbReference>
<evidence type="ECO:0000313" key="2">
    <source>
        <dbReference type="Proteomes" id="UP000029558"/>
    </source>
</evidence>
<geneLocation type="plasmid" evidence="1 2">
    <name>pPSB1-4</name>
</geneLocation>
<protein>
    <submittedName>
        <fullName evidence="1">ParA</fullName>
    </submittedName>
</protein>
<dbReference type="CDD" id="cd02042">
    <property type="entry name" value="ParAB_family"/>
    <property type="match status" value="1"/>
</dbReference>
<dbReference type="SUPFAM" id="SSF47413">
    <property type="entry name" value="lambda repressor-like DNA-binding domains"/>
    <property type="match status" value="1"/>
</dbReference>
<dbReference type="InterPro" id="IPR010982">
    <property type="entry name" value="Lambda_DNA-bd_dom_sf"/>
</dbReference>
<accession>A0A1L6TIJ5</accession>
<dbReference type="OrthoDB" id="9815116at2"/>
<reference evidence="1 2" key="1">
    <citation type="journal article" date="2014" name="Genome Announc.">
        <title>Comparative Genome Analysis of Two Isolates of the Fish Pathogen Piscirickettsia salmonis from Different Hosts Reveals Major Differences in Virulence-Associated Secretion Systems.</title>
        <authorList>
            <person name="Bohle H."/>
            <person name="Henriquez P."/>
            <person name="Grothusen H."/>
            <person name="Navas E."/>
            <person name="Sandoval A."/>
            <person name="Bustamante F."/>
            <person name="Bustos P."/>
            <person name="Mancilla M."/>
        </authorList>
    </citation>
    <scope>NUCLEOTIDE SEQUENCE [LARGE SCALE GENOMIC DNA]</scope>
    <source>
        <strain evidence="2">B1-32597</strain>
    </source>
</reference>
<dbReference type="Pfam" id="PF13614">
    <property type="entry name" value="AAA_31"/>
    <property type="match status" value="1"/>
</dbReference>
<dbReference type="EMBL" id="CP012512">
    <property type="protein sequence ID" value="ALB24708.1"/>
    <property type="molecule type" value="Genomic_DNA"/>
</dbReference>
<sequence length="325" mass="37268">MQANEQFLEFRKRHNLRQKDISEITGYSASHITKWALGREHKDFREVPEQALRLMNYWEEEQKELFKNSGSKVWGLINHKGGVGKTTITFHFGKMLADKGYKVLLVDHDPQRHLTSSFVQDFDDIESTVADIYQGKPWKTLNVKNNLDIIPGYEKLHKVQEIEDATEIIFLLKEAIDSVKDNYDYVLIDSLPSDGPLYKACLVAANLILVPYTPDNYDTWGLHDITKQIDKLKMRGINTNLKIGALIGNNIARPTRSFDKTILQSVAEQFKDQFLTLELSQSVKVKECKNPYICESITEYAPSSQAAKDYDKALKHILKSIMVKA</sequence>
<keyword evidence="1" id="KW-0614">Plasmid</keyword>
<dbReference type="SUPFAM" id="SSF52540">
    <property type="entry name" value="P-loop containing nucleoside triphosphate hydrolases"/>
    <property type="match status" value="1"/>
</dbReference>
<dbReference type="AlphaFoldDB" id="A0A1L6TIJ5"/>
<dbReference type="Gene3D" id="3.40.50.300">
    <property type="entry name" value="P-loop containing nucleotide triphosphate hydrolases"/>
    <property type="match status" value="1"/>
</dbReference>
<dbReference type="RefSeq" id="WP_027242956.1">
    <property type="nucleotide sequence ID" value="NZ_CP012512.1"/>
</dbReference>
<name>A0A1L6TIJ5_PISSA</name>
<dbReference type="InterPro" id="IPR025669">
    <property type="entry name" value="AAA_dom"/>
</dbReference>
<dbReference type="InterPro" id="IPR001387">
    <property type="entry name" value="Cro/C1-type_HTH"/>
</dbReference>
<evidence type="ECO:0000313" key="1">
    <source>
        <dbReference type="EMBL" id="ALB24708.1"/>
    </source>
</evidence>
<dbReference type="InterPro" id="IPR050678">
    <property type="entry name" value="DNA_Partitioning_ATPase"/>
</dbReference>